<protein>
    <submittedName>
        <fullName evidence="7">Uncharacterized conserved protein, DUF1778 family</fullName>
    </submittedName>
</protein>
<keyword evidence="3" id="KW-0805">Transcription regulation</keyword>
<dbReference type="Pfam" id="PF08681">
    <property type="entry name" value="TacA1"/>
    <property type="match status" value="1"/>
</dbReference>
<dbReference type="Proteomes" id="UP000198440">
    <property type="component" value="Unassembled WGS sequence"/>
</dbReference>
<keyword evidence="4" id="KW-0238">DNA-binding</keyword>
<proteinExistence type="inferred from homology"/>
<evidence type="ECO:0000313" key="8">
    <source>
        <dbReference type="Proteomes" id="UP000198440"/>
    </source>
</evidence>
<dbReference type="RefSeq" id="WP_089277195.1">
    <property type="nucleotide sequence ID" value="NZ_FZON01000010.1"/>
</dbReference>
<dbReference type="EMBL" id="FZON01000010">
    <property type="protein sequence ID" value="SNS29395.1"/>
    <property type="molecule type" value="Genomic_DNA"/>
</dbReference>
<keyword evidence="5" id="KW-0804">Transcription</keyword>
<dbReference type="PANTHER" id="PTHR35401">
    <property type="entry name" value="COPG FAMILY HELIX-TURN-HELIX PROTEIN-RELATED-RELATED"/>
    <property type="match status" value="1"/>
</dbReference>
<reference evidence="7 8" key="1">
    <citation type="submission" date="2017-06" db="EMBL/GenBank/DDBJ databases">
        <authorList>
            <person name="Kim H.J."/>
            <person name="Triplett B.A."/>
        </authorList>
    </citation>
    <scope>NUCLEOTIDE SEQUENCE [LARGE SCALE GENOMIC DNA]</scope>
    <source>
        <strain evidence="7 8">DSM 11445</strain>
    </source>
</reference>
<dbReference type="GO" id="GO:0006355">
    <property type="term" value="P:regulation of DNA-templated transcription"/>
    <property type="evidence" value="ECO:0007669"/>
    <property type="project" value="InterPro"/>
</dbReference>
<gene>
    <name evidence="7" type="ORF">SAMN04488078_101030</name>
</gene>
<dbReference type="AlphaFoldDB" id="A0A239DAP2"/>
<evidence type="ECO:0000313" key="7">
    <source>
        <dbReference type="EMBL" id="SNS29395.1"/>
    </source>
</evidence>
<dbReference type="InterPro" id="IPR014795">
    <property type="entry name" value="TacA_1-like"/>
</dbReference>
<keyword evidence="2" id="KW-1277">Toxin-antitoxin system</keyword>
<comment type="similarity">
    <text evidence="6">Belongs to the TacA antitoxin family.</text>
</comment>
<evidence type="ECO:0000256" key="3">
    <source>
        <dbReference type="ARBA" id="ARBA00023015"/>
    </source>
</evidence>
<organism evidence="7 8">
    <name type="scientific">Antarctobacter heliothermus</name>
    <dbReference type="NCBI Taxonomy" id="74033"/>
    <lineage>
        <taxon>Bacteria</taxon>
        <taxon>Pseudomonadati</taxon>
        <taxon>Pseudomonadota</taxon>
        <taxon>Alphaproteobacteria</taxon>
        <taxon>Rhodobacterales</taxon>
        <taxon>Roseobacteraceae</taxon>
        <taxon>Antarctobacter</taxon>
    </lineage>
</organism>
<dbReference type="SUPFAM" id="SSF47598">
    <property type="entry name" value="Ribbon-helix-helix"/>
    <property type="match status" value="1"/>
</dbReference>
<dbReference type="InterPro" id="IPR010985">
    <property type="entry name" value="Ribbon_hlx_hlx"/>
</dbReference>
<dbReference type="PANTHER" id="PTHR35401:SF1">
    <property type="entry name" value="CYTOPLASMIC PROTEIN"/>
    <property type="match status" value="1"/>
</dbReference>
<evidence type="ECO:0000256" key="1">
    <source>
        <dbReference type="ARBA" id="ARBA00022491"/>
    </source>
</evidence>
<sequence>MVAMTPNEDAQRRSLINLRVTPRDRDLIDRAAAALGKNRSEFMMEASRQAAEDALLDRTAFRLDADQFGAFMAQLDAPPAPNERLRKLLATPAPWDK</sequence>
<evidence type="ECO:0000256" key="6">
    <source>
        <dbReference type="ARBA" id="ARBA00049988"/>
    </source>
</evidence>
<dbReference type="Gene3D" id="1.20.5.780">
    <property type="entry name" value="Single helix bin"/>
    <property type="match status" value="1"/>
</dbReference>
<keyword evidence="1" id="KW-0678">Repressor</keyword>
<accession>A0A239DAP2</accession>
<evidence type="ECO:0000256" key="4">
    <source>
        <dbReference type="ARBA" id="ARBA00023125"/>
    </source>
</evidence>
<dbReference type="GO" id="GO:0003677">
    <property type="term" value="F:DNA binding"/>
    <property type="evidence" value="ECO:0007669"/>
    <property type="project" value="UniProtKB-KW"/>
</dbReference>
<evidence type="ECO:0000256" key="2">
    <source>
        <dbReference type="ARBA" id="ARBA00022649"/>
    </source>
</evidence>
<dbReference type="OrthoDB" id="559702at2"/>
<evidence type="ECO:0000256" key="5">
    <source>
        <dbReference type="ARBA" id="ARBA00023163"/>
    </source>
</evidence>
<name>A0A239DAP2_9RHOB</name>